<sequence>MQWDVTDAVYRAEFDVSGKEDSPRGVFFKPDGTKMYTIGSDGDTVDEYDLGTQWDVTSAVYRDEFSVAAKEVVPQSVFFKPDGTKMYVGGDDGNTVDEYDLGTQWDVTTAVYRTEISIAVREAGLSGVFFKPDGTKMYTIGYDGKTVDEYDLGTQWDVATAVYRAEISIAVREDVPSGVFFKPDGTKMYIVGYDGDTVDEYDLGTQWNVTAAVYLREFSVAAKESVPTGLFFKPDGTKMYTVGVNGITVDEYDLC</sequence>
<evidence type="ECO:0000313" key="1">
    <source>
        <dbReference type="EMBL" id="GAI74861.1"/>
    </source>
</evidence>
<dbReference type="InterPro" id="IPR015943">
    <property type="entry name" value="WD40/YVTN_repeat-like_dom_sf"/>
</dbReference>
<name>X1S6W5_9ZZZZ</name>
<evidence type="ECO:0008006" key="2">
    <source>
        <dbReference type="Google" id="ProtNLM"/>
    </source>
</evidence>
<proteinExistence type="predicted"/>
<dbReference type="SUPFAM" id="SSF50969">
    <property type="entry name" value="YVTN repeat-like/Quinoprotein amine dehydrogenase"/>
    <property type="match status" value="1"/>
</dbReference>
<dbReference type="PANTHER" id="PTHR47197:SF3">
    <property type="entry name" value="DIHYDRO-HEME D1 DEHYDROGENASE"/>
    <property type="match status" value="1"/>
</dbReference>
<dbReference type="InterPro" id="IPR011044">
    <property type="entry name" value="Quino_amine_DH_bsu"/>
</dbReference>
<protein>
    <recommendedName>
        <fullName evidence="2">SMP-30/Gluconolactonase/LRE-like region domain-containing protein</fullName>
    </recommendedName>
</protein>
<dbReference type="InterPro" id="IPR051200">
    <property type="entry name" value="Host-pathogen_enzymatic-act"/>
</dbReference>
<dbReference type="Gene3D" id="2.130.10.10">
    <property type="entry name" value="YVTN repeat-like/Quinoprotein amine dehydrogenase"/>
    <property type="match status" value="1"/>
</dbReference>
<comment type="caution">
    <text evidence="1">The sequence shown here is derived from an EMBL/GenBank/DDBJ whole genome shotgun (WGS) entry which is preliminary data.</text>
</comment>
<organism evidence="1">
    <name type="scientific">marine sediment metagenome</name>
    <dbReference type="NCBI Taxonomy" id="412755"/>
    <lineage>
        <taxon>unclassified sequences</taxon>
        <taxon>metagenomes</taxon>
        <taxon>ecological metagenomes</taxon>
    </lineage>
</organism>
<accession>X1S6W5</accession>
<gene>
    <name evidence="1" type="ORF">S12H4_13363</name>
</gene>
<reference evidence="1" key="1">
    <citation type="journal article" date="2014" name="Front. Microbiol.">
        <title>High frequency of phylogenetically diverse reductive dehalogenase-homologous genes in deep subseafloor sedimentary metagenomes.</title>
        <authorList>
            <person name="Kawai M."/>
            <person name="Futagami T."/>
            <person name="Toyoda A."/>
            <person name="Takaki Y."/>
            <person name="Nishi S."/>
            <person name="Hori S."/>
            <person name="Arai W."/>
            <person name="Tsubouchi T."/>
            <person name="Morono Y."/>
            <person name="Uchiyama I."/>
            <person name="Ito T."/>
            <person name="Fujiyama A."/>
            <person name="Inagaki F."/>
            <person name="Takami H."/>
        </authorList>
    </citation>
    <scope>NUCLEOTIDE SEQUENCE</scope>
    <source>
        <strain evidence="1">Expedition CK06-06</strain>
    </source>
</reference>
<dbReference type="AlphaFoldDB" id="X1S6W5"/>
<dbReference type="EMBL" id="BARW01006365">
    <property type="protein sequence ID" value="GAI74861.1"/>
    <property type="molecule type" value="Genomic_DNA"/>
</dbReference>
<dbReference type="PANTHER" id="PTHR47197">
    <property type="entry name" value="PROTEIN NIRF"/>
    <property type="match status" value="1"/>
</dbReference>